<sequence length="389" mass="44618">MAGKGQPDGFVDQDNLNHVYKLKKALYKLKQAPRASYDLLSKFLLSKEFSKGIMDPRLFIRRQRKDILLSKYALKSLRKYGMESSDPVDTPMVEKSKLDEDPQGKVVDPTHYHRMVGTLMYLTTSRPDLTFVVCMCAQYQAKPTEKHLYAIKRIFKYLRGTVNRGLWYPKDSSIALTSYTYADHAGCQDTRRSTSESMQLLEERLVSWSSKRQKSVAISSTEAKYIALSGYCAQVLWTRSHLTNYGIGFNKILMYCDNKNVIALCDTRDLSRLALPLDMAMCSFYVIKCDSLLLTPLCCDGIHDVTPRVFTLAVCDTLCCNNVQHSRSKHIDIKFHFIKEQVENGVVELYFVNTEYQLADIFTKALGKERIEFIINKLGMRSFTPETLK</sequence>
<comment type="caution">
    <text evidence="3">The sequence shown here is derived from an EMBL/GenBank/DDBJ whole genome shotgun (WGS) entry which is preliminary data.</text>
</comment>
<evidence type="ECO:0000313" key="3">
    <source>
        <dbReference type="EMBL" id="GEU80783.1"/>
    </source>
</evidence>
<feature type="compositionally biased region" description="Basic and acidic residues" evidence="1">
    <location>
        <begin position="92"/>
        <end position="104"/>
    </location>
</feature>
<dbReference type="PANTHER" id="PTHR11439:SF483">
    <property type="entry name" value="PEPTIDE SYNTHASE GLIP-LIKE, PUTATIVE (AFU_ORTHOLOGUE AFUA_3G12920)-RELATED"/>
    <property type="match status" value="1"/>
</dbReference>
<organism evidence="3">
    <name type="scientific">Tanacetum cinerariifolium</name>
    <name type="common">Dalmatian daisy</name>
    <name type="synonym">Chrysanthemum cinerariifolium</name>
    <dbReference type="NCBI Taxonomy" id="118510"/>
    <lineage>
        <taxon>Eukaryota</taxon>
        <taxon>Viridiplantae</taxon>
        <taxon>Streptophyta</taxon>
        <taxon>Embryophyta</taxon>
        <taxon>Tracheophyta</taxon>
        <taxon>Spermatophyta</taxon>
        <taxon>Magnoliopsida</taxon>
        <taxon>eudicotyledons</taxon>
        <taxon>Gunneridae</taxon>
        <taxon>Pentapetalae</taxon>
        <taxon>asterids</taxon>
        <taxon>campanulids</taxon>
        <taxon>Asterales</taxon>
        <taxon>Asteraceae</taxon>
        <taxon>Asteroideae</taxon>
        <taxon>Anthemideae</taxon>
        <taxon>Anthemidinae</taxon>
        <taxon>Tanacetum</taxon>
    </lineage>
</organism>
<dbReference type="InterPro" id="IPR043502">
    <property type="entry name" value="DNA/RNA_pol_sf"/>
</dbReference>
<proteinExistence type="predicted"/>
<protein>
    <recommendedName>
        <fullName evidence="2">Reverse transcriptase Ty1/copia-type domain-containing protein</fullName>
    </recommendedName>
</protein>
<dbReference type="SUPFAM" id="SSF56672">
    <property type="entry name" value="DNA/RNA polymerases"/>
    <property type="match status" value="1"/>
</dbReference>
<feature type="domain" description="Reverse transcriptase Ty1/copia-type" evidence="2">
    <location>
        <begin position="6"/>
        <end position="69"/>
    </location>
</feature>
<dbReference type="CDD" id="cd09272">
    <property type="entry name" value="RNase_HI_RT_Ty1"/>
    <property type="match status" value="1"/>
</dbReference>
<dbReference type="PANTHER" id="PTHR11439">
    <property type="entry name" value="GAG-POL-RELATED RETROTRANSPOSON"/>
    <property type="match status" value="1"/>
</dbReference>
<evidence type="ECO:0000256" key="1">
    <source>
        <dbReference type="SAM" id="MobiDB-lite"/>
    </source>
</evidence>
<reference evidence="3" key="1">
    <citation type="journal article" date="2019" name="Sci. Rep.">
        <title>Draft genome of Tanacetum cinerariifolium, the natural source of mosquito coil.</title>
        <authorList>
            <person name="Yamashiro T."/>
            <person name="Shiraishi A."/>
            <person name="Satake H."/>
            <person name="Nakayama K."/>
        </authorList>
    </citation>
    <scope>NUCLEOTIDE SEQUENCE</scope>
</reference>
<name>A0A6L2N3U8_TANCI</name>
<dbReference type="Pfam" id="PF07727">
    <property type="entry name" value="RVT_2"/>
    <property type="match status" value="1"/>
</dbReference>
<dbReference type="AlphaFoldDB" id="A0A6L2N3U8"/>
<gene>
    <name evidence="3" type="ORF">Tci_052761</name>
</gene>
<dbReference type="InterPro" id="IPR013103">
    <property type="entry name" value="RVT_2"/>
</dbReference>
<dbReference type="EMBL" id="BKCJ010008144">
    <property type="protein sequence ID" value="GEU80783.1"/>
    <property type="molecule type" value="Genomic_DNA"/>
</dbReference>
<feature type="region of interest" description="Disordered" evidence="1">
    <location>
        <begin position="84"/>
        <end position="104"/>
    </location>
</feature>
<accession>A0A6L2N3U8</accession>
<evidence type="ECO:0000259" key="2">
    <source>
        <dbReference type="Pfam" id="PF07727"/>
    </source>
</evidence>